<keyword evidence="2" id="KW-1185">Reference proteome</keyword>
<name>A0ABP9VH60_9DEIO</name>
<gene>
    <name evidence="1" type="ORF">Dxin01_04333</name>
</gene>
<protein>
    <recommendedName>
        <fullName evidence="3">Transposase</fullName>
    </recommendedName>
</protein>
<sequence>MGRPVKHEVRLSAEEEQQLKVLTSKGKTNARVVKRAHILRLSHEGKTVQDIMDALHVTHGTINNIRKKYCDHGLAAALFDAARPGRPEKFDGKDRAGITGIACSEAPEGHAKWSVRLIRDQAVELGVVDGIAPSTVFYILKKTKSSRTAKGRGA</sequence>
<evidence type="ECO:0000313" key="2">
    <source>
        <dbReference type="Proteomes" id="UP001458946"/>
    </source>
</evidence>
<organism evidence="1 2">
    <name type="scientific">Deinococcus xinjiangensis</name>
    <dbReference type="NCBI Taxonomy" id="457454"/>
    <lineage>
        <taxon>Bacteria</taxon>
        <taxon>Thermotogati</taxon>
        <taxon>Deinococcota</taxon>
        <taxon>Deinococci</taxon>
        <taxon>Deinococcales</taxon>
        <taxon>Deinococcaceae</taxon>
        <taxon>Deinococcus</taxon>
    </lineage>
</organism>
<reference evidence="1 2" key="1">
    <citation type="submission" date="2024-02" db="EMBL/GenBank/DDBJ databases">
        <title>Deinococcus xinjiangensis NBRC 107630.</title>
        <authorList>
            <person name="Ichikawa N."/>
            <person name="Katano-Makiyama Y."/>
            <person name="Hidaka K."/>
        </authorList>
    </citation>
    <scope>NUCLEOTIDE SEQUENCE [LARGE SCALE GENOMIC DNA]</scope>
    <source>
        <strain evidence="1 2">NBRC 107630</strain>
    </source>
</reference>
<dbReference type="Pfam" id="PF13565">
    <property type="entry name" value="HTH_32"/>
    <property type="match status" value="1"/>
</dbReference>
<accession>A0ABP9VH60</accession>
<comment type="caution">
    <text evidence="1">The sequence shown here is derived from an EMBL/GenBank/DDBJ whole genome shotgun (WGS) entry which is preliminary data.</text>
</comment>
<dbReference type="InterPro" id="IPR009057">
    <property type="entry name" value="Homeodomain-like_sf"/>
</dbReference>
<dbReference type="Proteomes" id="UP001458946">
    <property type="component" value="Unassembled WGS sequence"/>
</dbReference>
<evidence type="ECO:0008006" key="3">
    <source>
        <dbReference type="Google" id="ProtNLM"/>
    </source>
</evidence>
<evidence type="ECO:0000313" key="1">
    <source>
        <dbReference type="EMBL" id="GAA5504555.1"/>
    </source>
</evidence>
<proteinExistence type="predicted"/>
<dbReference type="SUPFAM" id="SSF46689">
    <property type="entry name" value="Homeodomain-like"/>
    <property type="match status" value="1"/>
</dbReference>
<dbReference type="EMBL" id="BAABRN010000170">
    <property type="protein sequence ID" value="GAA5504555.1"/>
    <property type="molecule type" value="Genomic_DNA"/>
</dbReference>